<gene>
    <name evidence="1" type="ORF">CSF007_16310</name>
</gene>
<proteinExistence type="predicted"/>
<name>A0A0A8VLW2_YERRU</name>
<evidence type="ECO:0000313" key="1">
    <source>
        <dbReference type="EMBL" id="CEK28984.1"/>
    </source>
</evidence>
<dbReference type="EMBL" id="LN681231">
    <property type="protein sequence ID" value="CEK28984.1"/>
    <property type="molecule type" value="Genomic_DNA"/>
</dbReference>
<protein>
    <submittedName>
        <fullName evidence="1">Uncharacterized protein</fullName>
    </submittedName>
</protein>
<reference evidence="1" key="1">
    <citation type="journal article" date="2015" name="Genome Announc.">
        <title>Complete Genome Sequence of Yersinia ruckeri Strain CSF007-82, Etiologic Agent of Red Mouth Disease in Salmonid Fish.</title>
        <authorList>
            <person name="Nelson M.C."/>
            <person name="LaPatra S.E."/>
            <person name="Welch T.J."/>
            <person name="Graf J."/>
        </authorList>
    </citation>
    <scope>NUCLEOTIDE SEQUENCE</scope>
    <source>
        <strain evidence="1">CSF007-82</strain>
    </source>
</reference>
<sequence length="38" mass="4664">MRRGAPFFIVIKEWYLRFVILDLRRARYCHVHSVVCPD</sequence>
<organism evidence="1">
    <name type="scientific">Yersinia ruckeri</name>
    <dbReference type="NCBI Taxonomy" id="29486"/>
    <lineage>
        <taxon>Bacteria</taxon>
        <taxon>Pseudomonadati</taxon>
        <taxon>Pseudomonadota</taxon>
        <taxon>Gammaproteobacteria</taxon>
        <taxon>Enterobacterales</taxon>
        <taxon>Yersiniaceae</taxon>
        <taxon>Yersinia</taxon>
    </lineage>
</organism>
<accession>A0A0A8VLW2</accession>
<dbReference type="AlphaFoldDB" id="A0A0A8VLW2"/>